<sequence length="492" mass="53405">MELEHADDELLLEKPSRVDGGSSDGDGYFGGGGRRIDYKDRVFALGFGANVAIVAAIALFWGLPNASSIYFTAHRDGPSSSSHGFNVFLILLLTSCIGAGVSALWLYVLQHHAAQVITWTLKSSIVVCVLSVFVAFYDSGMGGRAIGFINLFFAFTIASYYGAVRPFIAFAASSLTTASRILQVFPALVTTSYMALAALGVWTLVWSIAVVGILAKAVDHVHPHDSSSFGNTCFFFILLSFHWFVQVVKNIVHCVAAGAVGEWWFGSHDANTIQRSQTRALTTSFGSICFGSLVVAALNALETVLLSTQRRKSNSSANACLECLVSLVKRNLRYFNKFAFCQIALYGKDFRTAGSDTMRLFRDRGWSFLLNDSLIASVLGVGCLVVGILSGVIGSAWMYLTMQCTAAERTDHPTQCETFNVVLLTFVACTSIGYSMCAIVSSILDSIVSTIFVCFAEDPAALQRSNPQEYARLVDAWARLKPDLLAYPTHQV</sequence>
<dbReference type="HOGENOM" id="CLU_026724_1_0_1"/>
<feature type="transmembrane region" description="Helical" evidence="6">
    <location>
        <begin position="83"/>
        <end position="109"/>
    </location>
</feature>
<organism evidence="7 8">
    <name type="scientific">Globisporangium ultimum (strain ATCC 200006 / CBS 805.95 / DAOM BR144)</name>
    <name type="common">Pythium ultimum</name>
    <dbReference type="NCBI Taxonomy" id="431595"/>
    <lineage>
        <taxon>Eukaryota</taxon>
        <taxon>Sar</taxon>
        <taxon>Stramenopiles</taxon>
        <taxon>Oomycota</taxon>
        <taxon>Peronosporomycetes</taxon>
        <taxon>Pythiales</taxon>
        <taxon>Pythiaceae</taxon>
        <taxon>Globisporangium</taxon>
    </lineage>
</organism>
<dbReference type="EMBL" id="GL376612">
    <property type="status" value="NOT_ANNOTATED_CDS"/>
    <property type="molecule type" value="Genomic_DNA"/>
</dbReference>
<dbReference type="OMA" id="EWWFGAH"/>
<proteinExistence type="inferred from homology"/>
<evidence type="ECO:0000256" key="2">
    <source>
        <dbReference type="ARBA" id="ARBA00007168"/>
    </source>
</evidence>
<feature type="transmembrane region" description="Helical" evidence="6">
    <location>
        <begin position="374"/>
        <end position="400"/>
    </location>
</feature>
<feature type="transmembrane region" description="Helical" evidence="6">
    <location>
        <begin position="42"/>
        <end position="63"/>
    </location>
</feature>
<feature type="transmembrane region" description="Helical" evidence="6">
    <location>
        <begin position="280"/>
        <end position="301"/>
    </location>
</feature>
<feature type="transmembrane region" description="Helical" evidence="6">
    <location>
        <begin position="143"/>
        <end position="163"/>
    </location>
</feature>
<reference evidence="8" key="2">
    <citation type="submission" date="2010-04" db="EMBL/GenBank/DDBJ databases">
        <authorList>
            <person name="Buell R."/>
            <person name="Hamilton J."/>
            <person name="Hostetler J."/>
        </authorList>
    </citation>
    <scope>NUCLEOTIDE SEQUENCE [LARGE SCALE GENOMIC DNA]</scope>
    <source>
        <strain evidence="8">DAOM:BR144</strain>
    </source>
</reference>
<feature type="transmembrane region" description="Helical" evidence="6">
    <location>
        <begin position="421"/>
        <end position="444"/>
    </location>
</feature>
<keyword evidence="3 6" id="KW-0812">Transmembrane</keyword>
<dbReference type="PANTHER" id="PTHR12385:SF4">
    <property type="entry name" value="PROTEIN PNS1"/>
    <property type="match status" value="1"/>
</dbReference>
<comment type="subcellular location">
    <subcellularLocation>
        <location evidence="6">Cell membrane</location>
        <topology evidence="6">Multi-pass membrane protein</topology>
    </subcellularLocation>
    <subcellularLocation>
        <location evidence="1">Membrane</location>
        <topology evidence="1">Multi-pass membrane protein</topology>
    </subcellularLocation>
</comment>
<feature type="transmembrane region" description="Helical" evidence="6">
    <location>
        <begin position="184"/>
        <end position="215"/>
    </location>
</feature>
<comment type="similarity">
    <text evidence="2 6">Belongs to the CTL (choline transporter-like) family.</text>
</comment>
<accession>K3X5Q1</accession>
<keyword evidence="4 6" id="KW-1133">Transmembrane helix</keyword>
<name>K3X5Q1_GLOUD</name>
<dbReference type="GO" id="GO:0022857">
    <property type="term" value="F:transmembrane transporter activity"/>
    <property type="evidence" value="ECO:0007669"/>
    <property type="project" value="UniProtKB-UniRule"/>
</dbReference>
<reference evidence="8" key="1">
    <citation type="journal article" date="2010" name="Genome Biol.">
        <title>Genome sequence of the necrotrophic plant pathogen Pythium ultimum reveals original pathogenicity mechanisms and effector repertoire.</title>
        <authorList>
            <person name="Levesque C.A."/>
            <person name="Brouwer H."/>
            <person name="Cano L."/>
            <person name="Hamilton J.P."/>
            <person name="Holt C."/>
            <person name="Huitema E."/>
            <person name="Raffaele S."/>
            <person name="Robideau G.P."/>
            <person name="Thines M."/>
            <person name="Win J."/>
            <person name="Zerillo M.M."/>
            <person name="Beakes G.W."/>
            <person name="Boore J.L."/>
            <person name="Busam D."/>
            <person name="Dumas B."/>
            <person name="Ferriera S."/>
            <person name="Fuerstenberg S.I."/>
            <person name="Gachon C.M."/>
            <person name="Gaulin E."/>
            <person name="Govers F."/>
            <person name="Grenville-Briggs L."/>
            <person name="Horner N."/>
            <person name="Hostetler J."/>
            <person name="Jiang R.H."/>
            <person name="Johnson J."/>
            <person name="Krajaejun T."/>
            <person name="Lin H."/>
            <person name="Meijer H.J."/>
            <person name="Moore B."/>
            <person name="Morris P."/>
            <person name="Phuntmart V."/>
            <person name="Puiu D."/>
            <person name="Shetty J."/>
            <person name="Stajich J.E."/>
            <person name="Tripathy S."/>
            <person name="Wawra S."/>
            <person name="van West P."/>
            <person name="Whitty B.R."/>
            <person name="Coutinho P.M."/>
            <person name="Henrissat B."/>
            <person name="Martin F."/>
            <person name="Thomas P.D."/>
            <person name="Tyler B.M."/>
            <person name="De Vries R.P."/>
            <person name="Kamoun S."/>
            <person name="Yandell M."/>
            <person name="Tisserat N."/>
            <person name="Buell C.R."/>
        </authorList>
    </citation>
    <scope>NUCLEOTIDE SEQUENCE</scope>
    <source>
        <strain evidence="8">DAOM:BR144</strain>
    </source>
</reference>
<dbReference type="GO" id="GO:0005886">
    <property type="term" value="C:plasma membrane"/>
    <property type="evidence" value="ECO:0007669"/>
    <property type="project" value="UniProtKB-SubCell"/>
</dbReference>
<feature type="transmembrane region" description="Helical" evidence="6">
    <location>
        <begin position="227"/>
        <end position="245"/>
    </location>
</feature>
<dbReference type="Proteomes" id="UP000019132">
    <property type="component" value="Unassembled WGS sequence"/>
</dbReference>
<dbReference type="PANTHER" id="PTHR12385">
    <property type="entry name" value="CHOLINE TRANSPORTER-LIKE (SLC FAMILY 44)"/>
    <property type="match status" value="1"/>
</dbReference>
<dbReference type="VEuPathDB" id="FungiDB:PYU1_G012524"/>
<evidence type="ECO:0000256" key="4">
    <source>
        <dbReference type="ARBA" id="ARBA00022989"/>
    </source>
</evidence>
<dbReference type="InParanoid" id="K3X5Q1"/>
<evidence type="ECO:0000256" key="1">
    <source>
        <dbReference type="ARBA" id="ARBA00004141"/>
    </source>
</evidence>
<evidence type="ECO:0000256" key="3">
    <source>
        <dbReference type="ARBA" id="ARBA00022692"/>
    </source>
</evidence>
<dbReference type="EnsemblProtists" id="PYU1_T012550">
    <property type="protein sequence ID" value="PYU1_T012550"/>
    <property type="gene ID" value="PYU1_G012524"/>
</dbReference>
<dbReference type="InterPro" id="IPR007603">
    <property type="entry name" value="Choline_transptr-like"/>
</dbReference>
<keyword evidence="5 6" id="KW-0472">Membrane</keyword>
<evidence type="ECO:0000313" key="8">
    <source>
        <dbReference type="Proteomes" id="UP000019132"/>
    </source>
</evidence>
<comment type="function">
    <text evidence="6">Choline transporter.</text>
</comment>
<dbReference type="Pfam" id="PF04515">
    <property type="entry name" value="Choline_transpo"/>
    <property type="match status" value="1"/>
</dbReference>
<evidence type="ECO:0000256" key="5">
    <source>
        <dbReference type="ARBA" id="ARBA00023136"/>
    </source>
</evidence>
<feature type="transmembrane region" description="Helical" evidence="6">
    <location>
        <begin position="116"/>
        <end position="137"/>
    </location>
</feature>
<keyword evidence="8" id="KW-1185">Reference proteome</keyword>
<reference evidence="7" key="3">
    <citation type="submission" date="2015-02" db="UniProtKB">
        <authorList>
            <consortium name="EnsemblProtists"/>
        </authorList>
    </citation>
    <scope>IDENTIFICATION</scope>
    <source>
        <strain evidence="7">DAOM BR144</strain>
    </source>
</reference>
<evidence type="ECO:0000313" key="7">
    <source>
        <dbReference type="EnsemblProtists" id="PYU1_T012550"/>
    </source>
</evidence>
<evidence type="ECO:0000256" key="6">
    <source>
        <dbReference type="RuleBase" id="RU368066"/>
    </source>
</evidence>
<dbReference type="eggNOG" id="KOG1362">
    <property type="taxonomic scope" value="Eukaryota"/>
</dbReference>
<dbReference type="AlphaFoldDB" id="K3X5Q1"/>
<protein>
    <recommendedName>
        <fullName evidence="6">Choline transporter-like protein</fullName>
    </recommendedName>
</protein>